<evidence type="ECO:0000313" key="3">
    <source>
        <dbReference type="EMBL" id="KAK1374214.1"/>
    </source>
</evidence>
<dbReference type="InterPro" id="IPR044816">
    <property type="entry name" value="BURP"/>
</dbReference>
<reference evidence="3" key="1">
    <citation type="submission" date="2023-02" db="EMBL/GenBank/DDBJ databases">
        <title>Genome of toxic invasive species Heracleum sosnowskyi carries increased number of genes despite the absence of recent whole-genome duplications.</title>
        <authorList>
            <person name="Schelkunov M."/>
            <person name="Shtratnikova V."/>
            <person name="Makarenko M."/>
            <person name="Klepikova A."/>
            <person name="Omelchenko D."/>
            <person name="Novikova G."/>
            <person name="Obukhova E."/>
            <person name="Bogdanov V."/>
            <person name="Penin A."/>
            <person name="Logacheva M."/>
        </authorList>
    </citation>
    <scope>NUCLEOTIDE SEQUENCE</scope>
    <source>
        <strain evidence="3">Hsosn_3</strain>
        <tissue evidence="3">Leaf</tissue>
    </source>
</reference>
<feature type="chain" id="PRO_5042061302" evidence="1">
    <location>
        <begin position="22"/>
        <end position="316"/>
    </location>
</feature>
<organism evidence="3 4">
    <name type="scientific">Heracleum sosnowskyi</name>
    <dbReference type="NCBI Taxonomy" id="360622"/>
    <lineage>
        <taxon>Eukaryota</taxon>
        <taxon>Viridiplantae</taxon>
        <taxon>Streptophyta</taxon>
        <taxon>Embryophyta</taxon>
        <taxon>Tracheophyta</taxon>
        <taxon>Spermatophyta</taxon>
        <taxon>Magnoliopsida</taxon>
        <taxon>eudicotyledons</taxon>
        <taxon>Gunneridae</taxon>
        <taxon>Pentapetalae</taxon>
        <taxon>asterids</taxon>
        <taxon>campanulids</taxon>
        <taxon>Apiales</taxon>
        <taxon>Apiaceae</taxon>
        <taxon>Apioideae</taxon>
        <taxon>apioid superclade</taxon>
        <taxon>Tordylieae</taxon>
        <taxon>Tordyliinae</taxon>
        <taxon>Heracleum</taxon>
    </lineage>
</organism>
<protein>
    <submittedName>
        <fullName evidence="3">BURP domain-containing protein</fullName>
    </submittedName>
</protein>
<evidence type="ECO:0000259" key="2">
    <source>
        <dbReference type="PROSITE" id="PS51277"/>
    </source>
</evidence>
<dbReference type="Proteomes" id="UP001237642">
    <property type="component" value="Unassembled WGS sequence"/>
</dbReference>
<dbReference type="AlphaFoldDB" id="A0AAD8HVI4"/>
<sequence>MEFILFRLFAFLSVAFVVTHAAVSSEDYWRSVLPNTPMPKSITQLLPSPDGSGTVDNIFACGNGYGNKNYCAFAAGHIINRFAGDKDYGDHRYDSSAPSVTFDGVFYFLEKDLQKGTNMNIHFTKFTTPTPFLPRNVADSIPFSSKKLVEILSKFSVKQNTLESKLMKRTIDECEAPGNKGEEKYCATSLENMIDFATSKLGKKVNAVSTDVEKESGLQKYRILGSKKLGETTVVCHKQNYAYAVFYCHNINNVKAYAVSLVGNDGTKARAAVVCHMDTSSWNPKHMAFQALHVKPGNSVSVCHFLEKGSVLWVPY</sequence>
<dbReference type="EMBL" id="JAUIZM010000007">
    <property type="protein sequence ID" value="KAK1374214.1"/>
    <property type="molecule type" value="Genomic_DNA"/>
</dbReference>
<dbReference type="Pfam" id="PF03181">
    <property type="entry name" value="BURP"/>
    <property type="match status" value="1"/>
</dbReference>
<keyword evidence="4" id="KW-1185">Reference proteome</keyword>
<comment type="caution">
    <text evidence="3">The sequence shown here is derived from an EMBL/GenBank/DDBJ whole genome shotgun (WGS) entry which is preliminary data.</text>
</comment>
<dbReference type="InterPro" id="IPR004873">
    <property type="entry name" value="BURP_dom"/>
</dbReference>
<dbReference type="PANTHER" id="PTHR31236">
    <property type="entry name" value="BURP DOMAIN PROTEIN USPL1-LIKE"/>
    <property type="match status" value="1"/>
</dbReference>
<evidence type="ECO:0000256" key="1">
    <source>
        <dbReference type="SAM" id="SignalP"/>
    </source>
</evidence>
<dbReference type="PANTHER" id="PTHR31236:SF2">
    <property type="entry name" value="BURP DOMAIN PROTEIN RD22"/>
    <property type="match status" value="1"/>
</dbReference>
<name>A0AAD8HVI4_9APIA</name>
<dbReference type="PROSITE" id="PS51277">
    <property type="entry name" value="BURP"/>
    <property type="match status" value="1"/>
</dbReference>
<reference evidence="3" key="2">
    <citation type="submission" date="2023-05" db="EMBL/GenBank/DDBJ databases">
        <authorList>
            <person name="Schelkunov M.I."/>
        </authorList>
    </citation>
    <scope>NUCLEOTIDE SEQUENCE</scope>
    <source>
        <strain evidence="3">Hsosn_3</strain>
        <tissue evidence="3">Leaf</tissue>
    </source>
</reference>
<feature type="domain" description="BURP" evidence="2">
    <location>
        <begin position="107"/>
        <end position="316"/>
    </location>
</feature>
<keyword evidence="1" id="KW-0732">Signal</keyword>
<dbReference type="SMART" id="SM01045">
    <property type="entry name" value="BURP"/>
    <property type="match status" value="1"/>
</dbReference>
<proteinExistence type="predicted"/>
<gene>
    <name evidence="3" type="ORF">POM88_030407</name>
</gene>
<feature type="signal peptide" evidence="1">
    <location>
        <begin position="1"/>
        <end position="21"/>
    </location>
</feature>
<accession>A0AAD8HVI4</accession>
<evidence type="ECO:0000313" key="4">
    <source>
        <dbReference type="Proteomes" id="UP001237642"/>
    </source>
</evidence>